<organism evidence="9 10">
    <name type="scientific">Paenibacillus filicis</name>
    <dbReference type="NCBI Taxonomy" id="669464"/>
    <lineage>
        <taxon>Bacteria</taxon>
        <taxon>Bacillati</taxon>
        <taxon>Bacillota</taxon>
        <taxon>Bacilli</taxon>
        <taxon>Bacillales</taxon>
        <taxon>Paenibacillaceae</taxon>
        <taxon>Paenibacillus</taxon>
    </lineage>
</organism>
<dbReference type="Pfam" id="PF00528">
    <property type="entry name" value="BPD_transp_1"/>
    <property type="match status" value="1"/>
</dbReference>
<dbReference type="EMBL" id="JBBPCC010000002">
    <property type="protein sequence ID" value="MEK8127103.1"/>
    <property type="molecule type" value="Genomic_DNA"/>
</dbReference>
<evidence type="ECO:0000256" key="1">
    <source>
        <dbReference type="ARBA" id="ARBA00004651"/>
    </source>
</evidence>
<proteinExistence type="inferred from homology"/>
<dbReference type="InterPro" id="IPR035906">
    <property type="entry name" value="MetI-like_sf"/>
</dbReference>
<evidence type="ECO:0000256" key="2">
    <source>
        <dbReference type="ARBA" id="ARBA00022448"/>
    </source>
</evidence>
<feature type="transmembrane region" description="Helical" evidence="7">
    <location>
        <begin position="9"/>
        <end position="29"/>
    </location>
</feature>
<protein>
    <submittedName>
        <fullName evidence="9">ABC transporter permease</fullName>
    </submittedName>
</protein>
<sequence length="318" mass="35377">MRTYMSKRVLFAIPTLFGATLLIFFIFALTPGDFVDSDLSLSAERAAELRSVYGLDKPVLQRYVTWISNALHGNLGYSLKYQQPVADVLKTYIANSFILSSISLLLTWVFAVSAGVFSAVRRYSWFDGVLTLIVFATMSFPTFFLALLLIKFFAVDWAMFPVSGMQTTNSGETGLAHLWDVARHAVLPVAVLTIASVGSVTRVIRSDVINVIKQDFIRTARAKGLKEKTVVYKHALRNAILPAITLLGLEIPFLFSGAIITEQLFAWPGVGFIHMEAISSRDYPVLMGFTLFLTVITILGNLFAEWLYAVADPRIRLK</sequence>
<dbReference type="PANTHER" id="PTHR30465:SF0">
    <property type="entry name" value="OLIGOPEPTIDE TRANSPORT SYSTEM PERMEASE PROTEIN APPB"/>
    <property type="match status" value="1"/>
</dbReference>
<evidence type="ECO:0000256" key="4">
    <source>
        <dbReference type="ARBA" id="ARBA00022692"/>
    </source>
</evidence>
<dbReference type="InterPro" id="IPR000515">
    <property type="entry name" value="MetI-like"/>
</dbReference>
<keyword evidence="3" id="KW-1003">Cell membrane</keyword>
<evidence type="ECO:0000259" key="8">
    <source>
        <dbReference type="PROSITE" id="PS50928"/>
    </source>
</evidence>
<evidence type="ECO:0000256" key="6">
    <source>
        <dbReference type="ARBA" id="ARBA00023136"/>
    </source>
</evidence>
<reference evidence="9 10" key="1">
    <citation type="submission" date="2024-04" db="EMBL/GenBank/DDBJ databases">
        <title>draft genome sequnece of Paenibacillus filicis.</title>
        <authorList>
            <person name="Kim D.-U."/>
        </authorList>
    </citation>
    <scope>NUCLEOTIDE SEQUENCE [LARGE SCALE GENOMIC DNA]</scope>
    <source>
        <strain evidence="9 10">KACC14197</strain>
    </source>
</reference>
<evidence type="ECO:0000313" key="9">
    <source>
        <dbReference type="EMBL" id="MEK8127103.1"/>
    </source>
</evidence>
<dbReference type="PROSITE" id="PS50928">
    <property type="entry name" value="ABC_TM1"/>
    <property type="match status" value="1"/>
</dbReference>
<dbReference type="Proteomes" id="UP001469365">
    <property type="component" value="Unassembled WGS sequence"/>
</dbReference>
<feature type="transmembrane region" description="Helical" evidence="7">
    <location>
        <begin position="285"/>
        <end position="308"/>
    </location>
</feature>
<dbReference type="Gene3D" id="1.10.3720.10">
    <property type="entry name" value="MetI-like"/>
    <property type="match status" value="1"/>
</dbReference>
<feature type="domain" description="ABC transmembrane type-1" evidence="8">
    <location>
        <begin position="93"/>
        <end position="304"/>
    </location>
</feature>
<feature type="transmembrane region" description="Helical" evidence="7">
    <location>
        <begin position="239"/>
        <end position="265"/>
    </location>
</feature>
<name>A0ABU9DE15_9BACL</name>
<comment type="caution">
    <text evidence="9">The sequence shown here is derived from an EMBL/GenBank/DDBJ whole genome shotgun (WGS) entry which is preliminary data.</text>
</comment>
<evidence type="ECO:0000256" key="5">
    <source>
        <dbReference type="ARBA" id="ARBA00022989"/>
    </source>
</evidence>
<evidence type="ECO:0000256" key="3">
    <source>
        <dbReference type="ARBA" id="ARBA00022475"/>
    </source>
</evidence>
<feature type="transmembrane region" description="Helical" evidence="7">
    <location>
        <begin position="97"/>
        <end position="117"/>
    </location>
</feature>
<accession>A0ABU9DE15</accession>
<dbReference type="CDD" id="cd06261">
    <property type="entry name" value="TM_PBP2"/>
    <property type="match status" value="1"/>
</dbReference>
<gene>
    <name evidence="9" type="ORF">WMW72_04175</name>
</gene>
<comment type="subcellular location">
    <subcellularLocation>
        <location evidence="1 7">Cell membrane</location>
        <topology evidence="1 7">Multi-pass membrane protein</topology>
    </subcellularLocation>
</comment>
<evidence type="ECO:0000313" key="10">
    <source>
        <dbReference type="Proteomes" id="UP001469365"/>
    </source>
</evidence>
<keyword evidence="6 7" id="KW-0472">Membrane</keyword>
<feature type="transmembrane region" description="Helical" evidence="7">
    <location>
        <begin position="129"/>
        <end position="154"/>
    </location>
</feature>
<feature type="transmembrane region" description="Helical" evidence="7">
    <location>
        <begin position="185"/>
        <end position="204"/>
    </location>
</feature>
<keyword evidence="2 7" id="KW-0813">Transport</keyword>
<comment type="similarity">
    <text evidence="7">Belongs to the binding-protein-dependent transport system permease family.</text>
</comment>
<dbReference type="PANTHER" id="PTHR30465">
    <property type="entry name" value="INNER MEMBRANE ABC TRANSPORTER"/>
    <property type="match status" value="1"/>
</dbReference>
<keyword evidence="10" id="KW-1185">Reference proteome</keyword>
<keyword evidence="5 7" id="KW-1133">Transmembrane helix</keyword>
<evidence type="ECO:0000256" key="7">
    <source>
        <dbReference type="RuleBase" id="RU363032"/>
    </source>
</evidence>
<keyword evidence="4 7" id="KW-0812">Transmembrane</keyword>
<dbReference type="RefSeq" id="WP_341414161.1">
    <property type="nucleotide sequence ID" value="NZ_JBBPCC010000002.1"/>
</dbReference>
<dbReference type="SUPFAM" id="SSF161098">
    <property type="entry name" value="MetI-like"/>
    <property type="match status" value="1"/>
</dbReference>